<feature type="transmembrane region" description="Helical" evidence="1">
    <location>
        <begin position="37"/>
        <end position="56"/>
    </location>
</feature>
<evidence type="ECO:0000313" key="3">
    <source>
        <dbReference type="Proteomes" id="UP000220005"/>
    </source>
</evidence>
<feature type="transmembrane region" description="Helical" evidence="1">
    <location>
        <begin position="131"/>
        <end position="152"/>
    </location>
</feature>
<proteinExistence type="predicted"/>
<evidence type="ECO:0000256" key="1">
    <source>
        <dbReference type="SAM" id="Phobius"/>
    </source>
</evidence>
<feature type="transmembrane region" description="Helical" evidence="1">
    <location>
        <begin position="231"/>
        <end position="249"/>
    </location>
</feature>
<gene>
    <name evidence="2" type="ORF">CGS58_01410</name>
</gene>
<dbReference type="Proteomes" id="UP000220005">
    <property type="component" value="Unassembled WGS sequence"/>
</dbReference>
<keyword evidence="1" id="KW-1133">Transmembrane helix</keyword>
<dbReference type="RefSeq" id="WP_097838667.1">
    <property type="nucleotide sequence ID" value="NZ_NMTY01000004.1"/>
</dbReference>
<keyword evidence="1" id="KW-0812">Transmembrane</keyword>
<dbReference type="AlphaFoldDB" id="A0A2A7ASN0"/>
<feature type="transmembrane region" description="Helical" evidence="1">
    <location>
        <begin position="63"/>
        <end position="82"/>
    </location>
</feature>
<comment type="caution">
    <text evidence="2">The sequence shown here is derived from an EMBL/GenBank/DDBJ whole genome shotgun (WGS) entry which is preliminary data.</text>
</comment>
<feature type="transmembrane region" description="Helical" evidence="1">
    <location>
        <begin position="102"/>
        <end position="119"/>
    </location>
</feature>
<feature type="transmembrane region" description="Helical" evidence="1">
    <location>
        <begin position="192"/>
        <end position="211"/>
    </location>
</feature>
<feature type="transmembrane region" description="Helical" evidence="1">
    <location>
        <begin position="164"/>
        <end position="180"/>
    </location>
</feature>
<keyword evidence="1" id="KW-0472">Membrane</keyword>
<organism evidence="2 3">
    <name type="scientific">Faecalibacterium prausnitzii</name>
    <dbReference type="NCBI Taxonomy" id="853"/>
    <lineage>
        <taxon>Bacteria</taxon>
        <taxon>Bacillati</taxon>
        <taxon>Bacillota</taxon>
        <taxon>Clostridia</taxon>
        <taxon>Eubacteriales</taxon>
        <taxon>Oscillospiraceae</taxon>
        <taxon>Faecalibacterium</taxon>
    </lineage>
</organism>
<evidence type="ECO:0000313" key="2">
    <source>
        <dbReference type="EMBL" id="PDX82157.1"/>
    </source>
</evidence>
<dbReference type="EMBL" id="NMTY01000004">
    <property type="protein sequence ID" value="PDX82157.1"/>
    <property type="molecule type" value="Genomic_DNA"/>
</dbReference>
<protein>
    <submittedName>
        <fullName evidence="2">Uncharacterized protein</fullName>
    </submittedName>
</protein>
<name>A0A2A7ASN0_9FIRM</name>
<sequence length="275" mass="29965">MRKLNFSGVAVSLSVLTTVMGQCILSGEAVSARTLLLQGLPMALALAVISRLLALAEVEQGTFSGNTFCSKLFCLLATLWFGAELAETLGQIQTLCWEQFSSMALVGILPLLLWAGWTLEPGVFSRSAGILWWAVVLAAAICFFSLSGQLHWENLFPELEMTGQMQLPIYVEFFVLPLFFEADGQKPQRHWILPFAALLVQALFAFGREAVFGPAHGLQGLELLRAGSIGGIARFDAAFLLVWLAAALFRCGMLVCTLRVLLCRAFGCGEQEVPE</sequence>
<reference evidence="2 3" key="1">
    <citation type="journal article" date="2017" name="Front. Microbiol.">
        <title>New Insights into the Diversity of the Genus Faecalibacterium.</title>
        <authorList>
            <person name="Benevides L."/>
            <person name="Burman S."/>
            <person name="Martin R."/>
            <person name="Robert V."/>
            <person name="Thomas M."/>
            <person name="Miquel S."/>
            <person name="Chain F."/>
            <person name="Sokol H."/>
            <person name="Bermudez-Humaran L.G."/>
            <person name="Morrison M."/>
            <person name="Langella P."/>
            <person name="Azevedo V.A."/>
            <person name="Chatel J.M."/>
            <person name="Soares S."/>
        </authorList>
    </citation>
    <scope>NUCLEOTIDE SEQUENCE [LARGE SCALE GENOMIC DNA]</scope>
    <source>
        <strain evidence="2 3">CNCM I 4575</strain>
    </source>
</reference>
<accession>A0A2A7ASN0</accession>